<evidence type="ECO:0000313" key="2">
    <source>
        <dbReference type="Proteomes" id="UP001519460"/>
    </source>
</evidence>
<dbReference type="Proteomes" id="UP001519460">
    <property type="component" value="Unassembled WGS sequence"/>
</dbReference>
<protein>
    <submittedName>
        <fullName evidence="1">Uncharacterized protein</fullName>
    </submittedName>
</protein>
<keyword evidence="2" id="KW-1185">Reference proteome</keyword>
<name>A0ABD0K911_9CAEN</name>
<gene>
    <name evidence="1" type="ORF">BaRGS_00025130</name>
</gene>
<organism evidence="1 2">
    <name type="scientific">Batillaria attramentaria</name>
    <dbReference type="NCBI Taxonomy" id="370345"/>
    <lineage>
        <taxon>Eukaryota</taxon>
        <taxon>Metazoa</taxon>
        <taxon>Spiralia</taxon>
        <taxon>Lophotrochozoa</taxon>
        <taxon>Mollusca</taxon>
        <taxon>Gastropoda</taxon>
        <taxon>Caenogastropoda</taxon>
        <taxon>Sorbeoconcha</taxon>
        <taxon>Cerithioidea</taxon>
        <taxon>Batillariidae</taxon>
        <taxon>Batillaria</taxon>
    </lineage>
</organism>
<proteinExistence type="predicted"/>
<accession>A0ABD0K911</accession>
<sequence length="59" mass="6492">MKEAPASDSDSGIPVPLSRLLTHLHLHVLFKKTLGFGITPQDSELQAEQSFRLMFSTAP</sequence>
<dbReference type="AlphaFoldDB" id="A0ABD0K911"/>
<evidence type="ECO:0000313" key="1">
    <source>
        <dbReference type="EMBL" id="KAK7483577.1"/>
    </source>
</evidence>
<feature type="non-terminal residue" evidence="1">
    <location>
        <position position="59"/>
    </location>
</feature>
<dbReference type="EMBL" id="JACVVK020000224">
    <property type="protein sequence ID" value="KAK7483577.1"/>
    <property type="molecule type" value="Genomic_DNA"/>
</dbReference>
<comment type="caution">
    <text evidence="1">The sequence shown here is derived from an EMBL/GenBank/DDBJ whole genome shotgun (WGS) entry which is preliminary data.</text>
</comment>
<reference evidence="1 2" key="1">
    <citation type="journal article" date="2023" name="Sci. Data">
        <title>Genome assembly of the Korean intertidal mud-creeper Batillaria attramentaria.</title>
        <authorList>
            <person name="Patra A.K."/>
            <person name="Ho P.T."/>
            <person name="Jun S."/>
            <person name="Lee S.J."/>
            <person name="Kim Y."/>
            <person name="Won Y.J."/>
        </authorList>
    </citation>
    <scope>NUCLEOTIDE SEQUENCE [LARGE SCALE GENOMIC DNA]</scope>
    <source>
        <strain evidence="1">Wonlab-2016</strain>
    </source>
</reference>